<comment type="caution">
    <text evidence="14">The sequence shown here is derived from an EMBL/GenBank/DDBJ whole genome shotgun (WGS) entry which is preliminary data.</text>
</comment>
<evidence type="ECO:0000259" key="12">
    <source>
        <dbReference type="PROSITE" id="PS50015"/>
    </source>
</evidence>
<feature type="domain" description="Saposin B-type" evidence="12">
    <location>
        <begin position="471"/>
        <end position="553"/>
    </location>
</feature>
<dbReference type="Proteomes" id="UP000663877">
    <property type="component" value="Unassembled WGS sequence"/>
</dbReference>
<dbReference type="Pfam" id="PF01694">
    <property type="entry name" value="Rhomboid"/>
    <property type="match status" value="1"/>
</dbReference>
<dbReference type="PROSITE" id="PS51110">
    <property type="entry name" value="SAP_A"/>
    <property type="match status" value="3"/>
</dbReference>
<dbReference type="InterPro" id="IPR022764">
    <property type="entry name" value="Peptidase_S54_rhomboid_dom"/>
</dbReference>
<dbReference type="SUPFAM" id="SSF47862">
    <property type="entry name" value="Saposin"/>
    <property type="match status" value="13"/>
</dbReference>
<feature type="domain" description="Saposin A-type" evidence="13">
    <location>
        <begin position="2027"/>
        <end position="2067"/>
    </location>
</feature>
<dbReference type="OrthoDB" id="69496at2759"/>
<feature type="transmembrane region" description="Helical" evidence="11">
    <location>
        <begin position="64"/>
        <end position="87"/>
    </location>
</feature>
<keyword evidence="5" id="KW-0732">Signal</keyword>
<sequence>MSTSTKTARPKIKHKSIISQKQTTSCVLSDFSDSSETCNCIKDLSIVIDDRESTFSQQPSSLELHYPVFTIAVGIFDILMLFVVYIVQEGTTITSDTWIVMGSKYVPCMKPLYSTSEQEMYNTQLKSQCRPFLFPYQFFRFVTPIFLHGDGTHLLSNLIYQALVGTLLEGKYSMKKLGICYILFGSSGNIMSALCNPRSISVGASGAVYGLLLFCIIDNTLRIFPTNNIQEKSNRFFITFLSIPYFIWSICFDVDGSGRTDHAAHIGGAVMGILIAVYLCDMPECLTISSTTAYSKECAIGPTHWCKSFENAEDCGAIRHCTDTAWVNDNKYASIESSTTCKWCQKILENTYNGIQNLVNDENVIVTKLAEGCKLLSSNDFSSKCTNIINTYGTSVTSLMKNKRYATICRLMSICSSEPTIENPPVIVGQKRCTWGPSYWCSSLSNSRECAATVHCSNKVWSQQAIEKKKNDNICQYCEFVIGKLRSFINDNTTEINVEKWLSGACSMLQTKDAVDKCVQMMSKYADEILVLIKNKIDAGIICHLGEMCNEATIVVRVTPDENQLKDVADGQVEKQLKDVGGGQVEKQLIELGGGQVEKQLIELGGGQVEKQLIELGGGQVEKQLKEVGGGQVEKQLKEVGGGQVEKQLIELGGGQVEKQLKDVGGGQVEKQSKEVVVDDEKSRMLCNIIVRATYDLLTNQQKTQHEIHTFLKDDCQKLSSSELIQKCGDLVDQRGDGIYIDVLKKKELSKICDHSSDSDVAQSISQTPCDICTFVLATVKYMLNAKHPEDKVLLYIDEHLCSDLHGEIQTNCKYMIKTNGDDLIKNIQHKTKPILLCTYFQVCMDKISDGTFPVQKSEMRSFLKESICDQLGPFEESCHALMETDTNRLLKTFVNDINGDVLCQMFGICPMKMSFIDNLSIKDDTNKCKRCIDDFTRRKHIAEKLLNHSSEFLHHFCGQLPQEDECIKSVDESINKLVDFIRSLDPQGICIELKMCDQTLLEKIQPLQISSSDNIISQEMTIYIKHEICARLGPLSKLCTQIIDSEGENLFTKISKTIDPHQVCSILNICPTTKSFENCNDKCECCVSKLEDYQIRLASFLQTMLTTARALCDRMTDADDCHQAATEFETTINKIINSFNAKQICQTLSHCSAVSTGDAINGDKCTSCKNQLNIRQNNFRAIIDETTGHFLSFCTSDDCRIFVELLKQQKLLTKIDEINPLTVCQNSGFCSSLSSEQSVQFFSDLMANTFSNFELPDDICSNFGDLKTICTYLLTSKQSARYSNIYMAFVKNNLTIIDEDLRAQSTDSCDTCKNAVQSSKDFWLNTLESIRDVFLQTCDHCPEEDQCRNFYNQRYDNLKSYLDNINPEQFCQKTHICSSIALSNTCSRCVERFQMRKDGILQGIDRVAGHFIDLCQRHAEKQCQIYVKHVHDLLQKSIEKFNPKETCSIIGFCTKDGNDNTLDFDEYEKNLQEEIEKNICSSLGSYEPLCKNVIQGNTKEIQALKINYDITDVLKIGEDLTENLVNDEEHVACRKCKCRCCAFRVGQRKRRLQFKGNHVFSALIRSCDHCPAKQQCRKHWHMAKARFDCHIDKINPKRVCTHLGFCNKTLIDDNTEEISTNCEKTIVSEVKEIQQIDTSNSTCILCEYVMNILSNYIHSQSTEEEIEQSLKQICNQLPSILHNQCQDYIDNYGPAIIAILLREFDVSTICHKLNLCTNQMKIDITHIMKADVKTCSICNYISTNLYLASQRNSNEKSFQHALSTVCSYLTEEENSKCQIIIQLFSSNIKQLDLNPTNSFCKQLSICETPMIELKPAVILDTKDKIESNINEEKKSSSMENLNLAPKCTLCHYVISYLDAVMKNNKSEEAFEEALKKVCTILPNKERAQCEDFIKTYGSTLAQLIADMVDPDTVCRQLGMCQDSLVHDLYEQTPYTCTICHFIVTRMKFFIGLSQKETEVFTSIKESCNLYNADHLKKQCKDFLDQYGDHLIQMVSTDTEPKVACQNIGICGETYRKTIEITIPISSSIKDDKCAAGMNYWCKSRENAKLCNAVDICEREIWSKNKDIIY</sequence>
<keyword evidence="10" id="KW-0325">Glycoprotein</keyword>
<evidence type="ECO:0000256" key="2">
    <source>
        <dbReference type="ARBA" id="ARBA00004613"/>
    </source>
</evidence>
<keyword evidence="9" id="KW-1015">Disulfide bond</keyword>
<organism evidence="14 17">
    <name type="scientific">Adineta steineri</name>
    <dbReference type="NCBI Taxonomy" id="433720"/>
    <lineage>
        <taxon>Eukaryota</taxon>
        <taxon>Metazoa</taxon>
        <taxon>Spiralia</taxon>
        <taxon>Gnathifera</taxon>
        <taxon>Rotifera</taxon>
        <taxon>Eurotatoria</taxon>
        <taxon>Bdelloidea</taxon>
        <taxon>Adinetida</taxon>
        <taxon>Adinetidae</taxon>
        <taxon>Adineta</taxon>
    </lineage>
</organism>
<proteinExistence type="predicted"/>
<feature type="domain" description="Saposin B-type" evidence="12">
    <location>
        <begin position="1844"/>
        <end position="1925"/>
    </location>
</feature>
<evidence type="ECO:0000313" key="15">
    <source>
        <dbReference type="EMBL" id="CAF1479891.1"/>
    </source>
</evidence>
<feature type="domain" description="Saposin A-type" evidence="13">
    <location>
        <begin position="426"/>
        <end position="466"/>
    </location>
</feature>
<dbReference type="Pfam" id="PF05184">
    <property type="entry name" value="SapB_1"/>
    <property type="match status" value="2"/>
</dbReference>
<dbReference type="EMBL" id="CAJNOM010000515">
    <property type="protein sequence ID" value="CAF1479891.1"/>
    <property type="molecule type" value="Genomic_DNA"/>
</dbReference>
<dbReference type="Gene3D" id="1.10.225.10">
    <property type="entry name" value="Saposin-like"/>
    <property type="match status" value="11"/>
</dbReference>
<dbReference type="GO" id="GO:0016020">
    <property type="term" value="C:membrane"/>
    <property type="evidence" value="ECO:0007669"/>
    <property type="project" value="UniProtKB-SubCell"/>
</dbReference>
<feature type="transmembrane region" description="Helical" evidence="11">
    <location>
        <begin position="200"/>
        <end position="221"/>
    </location>
</feature>
<dbReference type="GO" id="GO:0006665">
    <property type="term" value="P:sphingolipid metabolic process"/>
    <property type="evidence" value="ECO:0007669"/>
    <property type="project" value="InterPro"/>
</dbReference>
<keyword evidence="4 11" id="KW-0812">Transmembrane</keyword>
<evidence type="ECO:0000256" key="6">
    <source>
        <dbReference type="ARBA" id="ARBA00022737"/>
    </source>
</evidence>
<dbReference type="GO" id="GO:0005576">
    <property type="term" value="C:extracellular region"/>
    <property type="evidence" value="ECO:0007669"/>
    <property type="project" value="UniProtKB-SubCell"/>
</dbReference>
<dbReference type="PANTHER" id="PTHR11480">
    <property type="entry name" value="SAPOSIN-RELATED"/>
    <property type="match status" value="1"/>
</dbReference>
<evidence type="ECO:0000256" key="10">
    <source>
        <dbReference type="ARBA" id="ARBA00023180"/>
    </source>
</evidence>
<dbReference type="SUPFAM" id="SSF144091">
    <property type="entry name" value="Rhomboid-like"/>
    <property type="match status" value="1"/>
</dbReference>
<feature type="domain" description="Saposin B-type" evidence="12">
    <location>
        <begin position="1306"/>
        <end position="1382"/>
    </location>
</feature>
<dbReference type="InterPro" id="IPR008138">
    <property type="entry name" value="SapB_2"/>
</dbReference>
<feature type="domain" description="Saposin B-type" evidence="12">
    <location>
        <begin position="1732"/>
        <end position="1811"/>
    </location>
</feature>
<dbReference type="Pfam" id="PF02199">
    <property type="entry name" value="SapA"/>
    <property type="match status" value="3"/>
</dbReference>
<feature type="domain" description="Saposin B-type" evidence="12">
    <location>
        <begin position="1028"/>
        <end position="1075"/>
    </location>
</feature>
<dbReference type="GO" id="GO:0005764">
    <property type="term" value="C:lysosome"/>
    <property type="evidence" value="ECO:0007669"/>
    <property type="project" value="InterPro"/>
</dbReference>
<feature type="transmembrane region" description="Helical" evidence="11">
    <location>
        <begin position="233"/>
        <end position="250"/>
    </location>
</feature>
<keyword evidence="6" id="KW-0677">Repeat</keyword>
<evidence type="ECO:0000313" key="16">
    <source>
        <dbReference type="Proteomes" id="UP000663832"/>
    </source>
</evidence>
<protein>
    <submittedName>
        <fullName evidence="14">Uncharacterized protein</fullName>
    </submittedName>
</protein>
<dbReference type="PRINTS" id="PR01797">
    <property type="entry name" value="SAPOSIN"/>
</dbReference>
<gene>
    <name evidence="14" type="ORF">BJG266_LOCUS19794</name>
    <name evidence="15" type="ORF">QVE165_LOCUS42168</name>
</gene>
<evidence type="ECO:0000313" key="17">
    <source>
        <dbReference type="Proteomes" id="UP000663877"/>
    </source>
</evidence>
<dbReference type="SMART" id="SM00741">
    <property type="entry name" value="SapB"/>
    <property type="match status" value="13"/>
</dbReference>
<evidence type="ECO:0000259" key="13">
    <source>
        <dbReference type="PROSITE" id="PS51110"/>
    </source>
</evidence>
<feature type="domain" description="Saposin B-type" evidence="12">
    <location>
        <begin position="337"/>
        <end position="419"/>
    </location>
</feature>
<dbReference type="InterPro" id="IPR051428">
    <property type="entry name" value="Sphingo_Act-Surfact_Prot"/>
</dbReference>
<dbReference type="InterPro" id="IPR008373">
    <property type="entry name" value="Saposin"/>
</dbReference>
<keyword evidence="7 11" id="KW-1133">Transmembrane helix</keyword>
<keyword evidence="3" id="KW-0964">Secreted</keyword>
<dbReference type="Pfam" id="PF03489">
    <property type="entry name" value="SapB_2"/>
    <property type="match status" value="3"/>
</dbReference>
<dbReference type="InterPro" id="IPR008139">
    <property type="entry name" value="SaposinB_dom"/>
</dbReference>
<dbReference type="Proteomes" id="UP000663832">
    <property type="component" value="Unassembled WGS sequence"/>
</dbReference>
<evidence type="ECO:0000256" key="9">
    <source>
        <dbReference type="ARBA" id="ARBA00023157"/>
    </source>
</evidence>
<dbReference type="InterPro" id="IPR003119">
    <property type="entry name" value="SAP_A"/>
</dbReference>
<dbReference type="SMART" id="SM00162">
    <property type="entry name" value="SAPA"/>
    <property type="match status" value="3"/>
</dbReference>
<evidence type="ECO:0000313" key="14">
    <source>
        <dbReference type="EMBL" id="CAF1072598.1"/>
    </source>
</evidence>
<feature type="domain" description="Saposin B-type" evidence="12">
    <location>
        <begin position="1933"/>
        <end position="2015"/>
    </location>
</feature>
<dbReference type="FunFam" id="1.10.225.10:FF:000002">
    <property type="entry name" value="prosaposin isoform X2"/>
    <property type="match status" value="1"/>
</dbReference>
<dbReference type="PROSITE" id="PS50015">
    <property type="entry name" value="SAP_B"/>
    <property type="match status" value="9"/>
</dbReference>
<evidence type="ECO:0000256" key="1">
    <source>
        <dbReference type="ARBA" id="ARBA00004141"/>
    </source>
</evidence>
<evidence type="ECO:0000256" key="5">
    <source>
        <dbReference type="ARBA" id="ARBA00022729"/>
    </source>
</evidence>
<evidence type="ECO:0000256" key="8">
    <source>
        <dbReference type="ARBA" id="ARBA00023136"/>
    </source>
</evidence>
<feature type="domain" description="Saposin A-type" evidence="13">
    <location>
        <begin position="291"/>
        <end position="331"/>
    </location>
</feature>
<evidence type="ECO:0000256" key="7">
    <source>
        <dbReference type="ARBA" id="ARBA00022989"/>
    </source>
</evidence>
<evidence type="ECO:0000256" key="3">
    <source>
        <dbReference type="ARBA" id="ARBA00022525"/>
    </source>
</evidence>
<evidence type="ECO:0000256" key="11">
    <source>
        <dbReference type="SAM" id="Phobius"/>
    </source>
</evidence>
<dbReference type="GO" id="GO:0004252">
    <property type="term" value="F:serine-type endopeptidase activity"/>
    <property type="evidence" value="ECO:0007669"/>
    <property type="project" value="InterPro"/>
</dbReference>
<keyword evidence="8 11" id="KW-0472">Membrane</keyword>
<feature type="domain" description="Saposin B-type" evidence="12">
    <location>
        <begin position="766"/>
        <end position="848"/>
    </location>
</feature>
<dbReference type="EMBL" id="CAJNOI010000108">
    <property type="protein sequence ID" value="CAF1072598.1"/>
    <property type="molecule type" value="Genomic_DNA"/>
</dbReference>
<reference evidence="14" key="1">
    <citation type="submission" date="2021-02" db="EMBL/GenBank/DDBJ databases">
        <authorList>
            <person name="Nowell W R."/>
        </authorList>
    </citation>
    <scope>NUCLEOTIDE SEQUENCE</scope>
</reference>
<dbReference type="InterPro" id="IPR007856">
    <property type="entry name" value="SapB_1"/>
</dbReference>
<dbReference type="Gene3D" id="1.20.1540.10">
    <property type="entry name" value="Rhomboid-like"/>
    <property type="match status" value="1"/>
</dbReference>
<keyword evidence="16" id="KW-1185">Reference proteome</keyword>
<feature type="domain" description="Saposin B-type" evidence="12">
    <location>
        <begin position="1640"/>
        <end position="1721"/>
    </location>
</feature>
<evidence type="ECO:0000256" key="4">
    <source>
        <dbReference type="ARBA" id="ARBA00022692"/>
    </source>
</evidence>
<name>A0A814M041_9BILA</name>
<accession>A0A814M041</accession>
<dbReference type="InterPro" id="IPR035952">
    <property type="entry name" value="Rhomboid-like_sf"/>
</dbReference>
<dbReference type="InterPro" id="IPR011001">
    <property type="entry name" value="Saposin-like"/>
</dbReference>
<comment type="subcellular location">
    <subcellularLocation>
        <location evidence="1">Membrane</location>
        <topology evidence="1">Multi-pass membrane protein</topology>
    </subcellularLocation>
    <subcellularLocation>
        <location evidence="2">Secreted</location>
    </subcellularLocation>
</comment>
<dbReference type="PANTHER" id="PTHR11480:SF3">
    <property type="entry name" value="BCDNA.GH08312"/>
    <property type="match status" value="1"/>
</dbReference>